<feature type="compositionally biased region" description="Basic and acidic residues" evidence="1">
    <location>
        <begin position="64"/>
        <end position="73"/>
    </location>
</feature>
<feature type="compositionally biased region" description="Basic residues" evidence="1">
    <location>
        <begin position="196"/>
        <end position="209"/>
    </location>
</feature>
<name>A0A381Y0B2_9ZZZZ</name>
<gene>
    <name evidence="2" type="ORF">METZ01_LOCUS123174</name>
</gene>
<dbReference type="EMBL" id="UINC01016994">
    <property type="protein sequence ID" value="SVA70320.1"/>
    <property type="molecule type" value="Genomic_DNA"/>
</dbReference>
<evidence type="ECO:0000313" key="2">
    <source>
        <dbReference type="EMBL" id="SVA70320.1"/>
    </source>
</evidence>
<feature type="compositionally biased region" description="Basic and acidic residues" evidence="1">
    <location>
        <begin position="96"/>
        <end position="132"/>
    </location>
</feature>
<feature type="compositionally biased region" description="Basic and acidic residues" evidence="1">
    <location>
        <begin position="142"/>
        <end position="156"/>
    </location>
</feature>
<organism evidence="2">
    <name type="scientific">marine metagenome</name>
    <dbReference type="NCBI Taxonomy" id="408172"/>
    <lineage>
        <taxon>unclassified sequences</taxon>
        <taxon>metagenomes</taxon>
        <taxon>ecological metagenomes</taxon>
    </lineage>
</organism>
<evidence type="ECO:0000256" key="1">
    <source>
        <dbReference type="SAM" id="MobiDB-lite"/>
    </source>
</evidence>
<feature type="compositionally biased region" description="Basic residues" evidence="1">
    <location>
        <begin position="160"/>
        <end position="169"/>
    </location>
</feature>
<proteinExistence type="predicted"/>
<accession>A0A381Y0B2</accession>
<feature type="region of interest" description="Disordered" evidence="1">
    <location>
        <begin position="62"/>
        <end position="209"/>
    </location>
</feature>
<reference evidence="2" key="1">
    <citation type="submission" date="2018-05" db="EMBL/GenBank/DDBJ databases">
        <authorList>
            <person name="Lanie J.A."/>
            <person name="Ng W.-L."/>
            <person name="Kazmierczak K.M."/>
            <person name="Andrzejewski T.M."/>
            <person name="Davidsen T.M."/>
            <person name="Wayne K.J."/>
            <person name="Tettelin H."/>
            <person name="Glass J.I."/>
            <person name="Rusch D."/>
            <person name="Podicherti R."/>
            <person name="Tsui H.-C.T."/>
            <person name="Winkler M.E."/>
        </authorList>
    </citation>
    <scope>NUCLEOTIDE SEQUENCE</scope>
</reference>
<dbReference type="AlphaFoldDB" id="A0A381Y0B2"/>
<sequence length="451" mass="49656">MDIELTSCQEDGSWTWRAVGAREPRGAVEATLLPDGASTGDHLRVETEQDVDGIWVTAVLPTRATRDEPERLEILGSGQSQPEVTTTLAPRKGRRRDNDSVDGDRRDNRRGDRRRRDGDRPQRGGPSKDRAGRKPAARRKDRTADEAAGHSNDQTDTKPAGRRKPANRRKTAEGGAAKSKVQRPHKPAPKDVASPRPRRLRPKRKHRKAVLADLPEEQKRLADIVLRSGVPGLRDAIEKQNATAREAGQPEIPPDILLRLAERIHPTLRTAEWLDRAEAAVGGVDEIDLRDLRSVVVASESAGRNDHTRALADQLRLALTTRVEREHSEWIGEVTKAIDEGREVRALRLSSRPPKAGAPLPEPILVRLTEMANKGLSPDVNQGRWGTLLDAVALSPVHQRVVPVGLPEGPSQELLDLVSRIGIQVPQIATLFGVEPTSAPRRRPGRGRARA</sequence>
<protein>
    <submittedName>
        <fullName evidence="2">Uncharacterized protein</fullName>
    </submittedName>
</protein>
<feature type="compositionally biased region" description="Polar residues" evidence="1">
    <location>
        <begin position="77"/>
        <end position="88"/>
    </location>
</feature>